<evidence type="ECO:0000256" key="1">
    <source>
        <dbReference type="ARBA" id="ARBA00022737"/>
    </source>
</evidence>
<dbReference type="Pfam" id="PF08477">
    <property type="entry name" value="Roc"/>
    <property type="match status" value="1"/>
</dbReference>
<dbReference type="Gene3D" id="1.10.10.10">
    <property type="entry name" value="Winged helix-like DNA-binding domain superfamily/Winged helix DNA-binding domain"/>
    <property type="match status" value="1"/>
</dbReference>
<keyword evidence="5" id="KW-1185">Reference proteome</keyword>
<keyword evidence="1" id="KW-0677">Repeat</keyword>
<dbReference type="PANTHER" id="PTHR47508">
    <property type="entry name" value="SAM DOMAIN-CONTAINING PROTEIN-RELATED"/>
    <property type="match status" value="1"/>
</dbReference>
<dbReference type="OrthoDB" id="5977318at2759"/>
<dbReference type="PANTHER" id="PTHR47508:SF1">
    <property type="entry name" value="NON-SPECIFIC SERINE_THREONINE PROTEIN KINASE"/>
    <property type="match status" value="1"/>
</dbReference>
<evidence type="ECO:0000259" key="3">
    <source>
        <dbReference type="Pfam" id="PF16095"/>
    </source>
</evidence>
<gene>
    <name evidence="4" type="ORF">OS493_033574</name>
</gene>
<evidence type="ECO:0000256" key="2">
    <source>
        <dbReference type="SAM" id="MobiDB-lite"/>
    </source>
</evidence>
<dbReference type="InterPro" id="IPR027417">
    <property type="entry name" value="P-loop_NTPase"/>
</dbReference>
<protein>
    <recommendedName>
        <fullName evidence="3">COR domain-containing protein</fullName>
    </recommendedName>
</protein>
<feature type="compositionally biased region" description="Polar residues" evidence="2">
    <location>
        <begin position="39"/>
        <end position="70"/>
    </location>
</feature>
<dbReference type="Proteomes" id="UP001163046">
    <property type="component" value="Unassembled WGS sequence"/>
</dbReference>
<organism evidence="4 5">
    <name type="scientific">Desmophyllum pertusum</name>
    <dbReference type="NCBI Taxonomy" id="174260"/>
    <lineage>
        <taxon>Eukaryota</taxon>
        <taxon>Metazoa</taxon>
        <taxon>Cnidaria</taxon>
        <taxon>Anthozoa</taxon>
        <taxon>Hexacorallia</taxon>
        <taxon>Scleractinia</taxon>
        <taxon>Caryophylliina</taxon>
        <taxon>Caryophylliidae</taxon>
        <taxon>Desmophyllum</taxon>
    </lineage>
</organism>
<comment type="caution">
    <text evidence="4">The sequence shown here is derived from an EMBL/GenBank/DDBJ whole genome shotgun (WGS) entry which is preliminary data.</text>
</comment>
<name>A0A9X0CQY4_9CNID</name>
<dbReference type="EMBL" id="MU826870">
    <property type="protein sequence ID" value="KAJ7370229.1"/>
    <property type="molecule type" value="Genomic_DNA"/>
</dbReference>
<dbReference type="InterPro" id="IPR032171">
    <property type="entry name" value="COR-A"/>
</dbReference>
<evidence type="ECO:0000313" key="4">
    <source>
        <dbReference type="EMBL" id="KAJ7370229.1"/>
    </source>
</evidence>
<reference evidence="4" key="1">
    <citation type="submission" date="2023-01" db="EMBL/GenBank/DDBJ databases">
        <title>Genome assembly of the deep-sea coral Lophelia pertusa.</title>
        <authorList>
            <person name="Herrera S."/>
            <person name="Cordes E."/>
        </authorList>
    </citation>
    <scope>NUCLEOTIDE SEQUENCE</scope>
    <source>
        <strain evidence="4">USNM1676648</strain>
        <tissue evidence="4">Polyp</tissue>
    </source>
</reference>
<evidence type="ECO:0000313" key="5">
    <source>
        <dbReference type="Proteomes" id="UP001163046"/>
    </source>
</evidence>
<proteinExistence type="predicted"/>
<sequence>MMQKKEREVNPTLLEEEKEMKDEKEAIGPAQLNGLPATDKSSVPSLTQESNTLSEDLVDGSQQNPTQKPNITMSKELTALVTECLRNPDTKSDENSATETVLDIWDFAGQHLYYATHPIFFSHRAVYLLVHNFLKNPHDLAEPSFKRKDHTTLLKNTSNETNLDMMLSWLVSVHSIRRPPTDRSFVETCKSNLCCLPPPVLVVGTHADRVSLQGMEQVESQISSSLKGKTYQEHVLGPFYRVDNTQSSNSPDVKELQTRVQQILSSGLNSTADLPVKWFNFEKAVKNLAGERFFMTLEEIGQIAQQECFLDDDKQLDAMLNYYHDLGLIVRFKDTVVLDTQWLINLFKKLITTCPFQEQDPVDRKLWQQLEETGVLDMQLIDKVFEDLPANGRKSLQQSILDMMENYGFLARFHHHKESEEQHSNSCSSELKYFIPAQLRVSDPELWRLAPKTATRVPSYLTSAMDLFLMACSRSLFRVLLHFLPSWSALKSPNYTTMVLTSF</sequence>
<dbReference type="Pfam" id="PF16095">
    <property type="entry name" value="COR-A"/>
    <property type="match status" value="1"/>
</dbReference>
<dbReference type="Gene3D" id="3.30.70.1390">
    <property type="entry name" value="ROC domain from the Parkinson's disease-associated leucine-rich repeat kinase 2"/>
    <property type="match status" value="1"/>
</dbReference>
<dbReference type="InterPro" id="IPR036388">
    <property type="entry name" value="WH-like_DNA-bd_sf"/>
</dbReference>
<accession>A0A9X0CQY4</accession>
<feature type="region of interest" description="Disordered" evidence="2">
    <location>
        <begin position="1"/>
        <end position="70"/>
    </location>
</feature>
<dbReference type="Gene3D" id="3.40.50.300">
    <property type="entry name" value="P-loop containing nucleotide triphosphate hydrolases"/>
    <property type="match status" value="1"/>
</dbReference>
<dbReference type="AlphaFoldDB" id="A0A9X0CQY4"/>
<feature type="domain" description="COR" evidence="3">
    <location>
        <begin position="275"/>
        <end position="415"/>
    </location>
</feature>